<evidence type="ECO:0000256" key="2">
    <source>
        <dbReference type="SAM" id="SignalP"/>
    </source>
</evidence>
<comment type="caution">
    <text evidence="3">The sequence shown here is derived from an EMBL/GenBank/DDBJ whole genome shotgun (WGS) entry which is preliminary data.</text>
</comment>
<dbReference type="RefSeq" id="WP_378409172.1">
    <property type="nucleotide sequence ID" value="NZ_JBHTCS010000030.1"/>
</dbReference>
<dbReference type="EMBL" id="JBHTCS010000030">
    <property type="protein sequence ID" value="MFC7451078.1"/>
    <property type="molecule type" value="Genomic_DNA"/>
</dbReference>
<evidence type="ECO:0000256" key="1">
    <source>
        <dbReference type="SAM" id="MobiDB-lite"/>
    </source>
</evidence>
<protein>
    <recommendedName>
        <fullName evidence="5">Lipoprotein</fullName>
    </recommendedName>
</protein>
<reference evidence="4" key="1">
    <citation type="journal article" date="2019" name="Int. J. Syst. Evol. Microbiol.">
        <title>The Global Catalogue of Microorganisms (GCM) 10K type strain sequencing project: providing services to taxonomists for standard genome sequencing and annotation.</title>
        <authorList>
            <consortium name="The Broad Institute Genomics Platform"/>
            <consortium name="The Broad Institute Genome Sequencing Center for Infectious Disease"/>
            <person name="Wu L."/>
            <person name="Ma J."/>
        </authorList>
    </citation>
    <scope>NUCLEOTIDE SEQUENCE [LARGE SCALE GENOMIC DNA]</scope>
    <source>
        <strain evidence="4">ICMP 19430</strain>
    </source>
</reference>
<feature type="region of interest" description="Disordered" evidence="1">
    <location>
        <begin position="30"/>
        <end position="49"/>
    </location>
</feature>
<feature type="compositionally biased region" description="Low complexity" evidence="1">
    <location>
        <begin position="31"/>
        <end position="49"/>
    </location>
</feature>
<gene>
    <name evidence="3" type="ORF">ACFQS9_24595</name>
</gene>
<name>A0ABW2S4J6_9NOCA</name>
<keyword evidence="2" id="KW-0732">Signal</keyword>
<proteinExistence type="predicted"/>
<accession>A0ABW2S4J6</accession>
<feature type="chain" id="PRO_5045693302" description="Lipoprotein" evidence="2">
    <location>
        <begin position="27"/>
        <end position="140"/>
    </location>
</feature>
<sequence length="140" mass="14677">MYSPGSAGFAVSVLAAAALSAGCATDDVTTEEFTSPSIPTTTPAEAAPIAQPCDPEALTQDLTMDAFLAAATATVDHCADGWAVIRWDSPGDNQRIVRNLDGQWTTYVLFPHEVCWAQAAADGVPAALTKYFQSECAPPR</sequence>
<organism evidence="3 4">
    <name type="scientific">Rhodococcus daqingensis</name>
    <dbReference type="NCBI Taxonomy" id="2479363"/>
    <lineage>
        <taxon>Bacteria</taxon>
        <taxon>Bacillati</taxon>
        <taxon>Actinomycetota</taxon>
        <taxon>Actinomycetes</taxon>
        <taxon>Mycobacteriales</taxon>
        <taxon>Nocardiaceae</taxon>
        <taxon>Rhodococcus</taxon>
    </lineage>
</organism>
<feature type="signal peptide" evidence="2">
    <location>
        <begin position="1"/>
        <end position="26"/>
    </location>
</feature>
<evidence type="ECO:0000313" key="4">
    <source>
        <dbReference type="Proteomes" id="UP001596484"/>
    </source>
</evidence>
<evidence type="ECO:0000313" key="3">
    <source>
        <dbReference type="EMBL" id="MFC7451078.1"/>
    </source>
</evidence>
<evidence type="ECO:0008006" key="5">
    <source>
        <dbReference type="Google" id="ProtNLM"/>
    </source>
</evidence>
<keyword evidence="4" id="KW-1185">Reference proteome</keyword>
<dbReference type="Proteomes" id="UP001596484">
    <property type="component" value="Unassembled WGS sequence"/>
</dbReference>